<gene>
    <name evidence="2" type="ORF">PCOR1329_LOCUS7085</name>
</gene>
<dbReference type="Proteomes" id="UP001189429">
    <property type="component" value="Unassembled WGS sequence"/>
</dbReference>
<evidence type="ECO:0000256" key="1">
    <source>
        <dbReference type="SAM" id="MobiDB-lite"/>
    </source>
</evidence>
<sequence length="161" mass="17358">MTARHADEYDDDDDLRISPPVGLPTWQFRGSPAPATKSRAQGVAHIVVPAAVRGDLRTRWRTRRTRRRTRRRRGGSRVVPSWGAARPSGSRPGRGRPRVLTKGSARCSAAGSITTSGASCSSGRLERLRGGAASGAHPRNALGEAQPSERTTRAKARRDST</sequence>
<evidence type="ECO:0000313" key="3">
    <source>
        <dbReference type="Proteomes" id="UP001189429"/>
    </source>
</evidence>
<organism evidence="2 3">
    <name type="scientific">Prorocentrum cordatum</name>
    <dbReference type="NCBI Taxonomy" id="2364126"/>
    <lineage>
        <taxon>Eukaryota</taxon>
        <taxon>Sar</taxon>
        <taxon>Alveolata</taxon>
        <taxon>Dinophyceae</taxon>
        <taxon>Prorocentrales</taxon>
        <taxon>Prorocentraceae</taxon>
        <taxon>Prorocentrum</taxon>
    </lineage>
</organism>
<feature type="compositionally biased region" description="Low complexity" evidence="1">
    <location>
        <begin position="107"/>
        <end position="123"/>
    </location>
</feature>
<name>A0ABN9Q1S7_9DINO</name>
<feature type="compositionally biased region" description="Basic residues" evidence="1">
    <location>
        <begin position="59"/>
        <end position="75"/>
    </location>
</feature>
<feature type="non-terminal residue" evidence="2">
    <location>
        <position position="161"/>
    </location>
</feature>
<evidence type="ECO:0000313" key="2">
    <source>
        <dbReference type="EMBL" id="CAK0798287.1"/>
    </source>
</evidence>
<accession>A0ABN9Q1S7</accession>
<proteinExistence type="predicted"/>
<protein>
    <submittedName>
        <fullName evidence="2">Uncharacterized protein</fullName>
    </submittedName>
</protein>
<comment type="caution">
    <text evidence="2">The sequence shown here is derived from an EMBL/GenBank/DDBJ whole genome shotgun (WGS) entry which is preliminary data.</text>
</comment>
<reference evidence="2" key="1">
    <citation type="submission" date="2023-10" db="EMBL/GenBank/DDBJ databases">
        <authorList>
            <person name="Chen Y."/>
            <person name="Shah S."/>
            <person name="Dougan E. K."/>
            <person name="Thang M."/>
            <person name="Chan C."/>
        </authorList>
    </citation>
    <scope>NUCLEOTIDE SEQUENCE [LARGE SCALE GENOMIC DNA]</scope>
</reference>
<dbReference type="EMBL" id="CAUYUJ010001913">
    <property type="protein sequence ID" value="CAK0798287.1"/>
    <property type="molecule type" value="Genomic_DNA"/>
</dbReference>
<feature type="region of interest" description="Disordered" evidence="1">
    <location>
        <begin position="1"/>
        <end position="41"/>
    </location>
</feature>
<keyword evidence="3" id="KW-1185">Reference proteome</keyword>
<feature type="region of interest" description="Disordered" evidence="1">
    <location>
        <begin position="58"/>
        <end position="161"/>
    </location>
</feature>